<protein>
    <submittedName>
        <fullName evidence="1">Uncharacterized protein</fullName>
    </submittedName>
</protein>
<dbReference type="EMBL" id="JANHOG010001681">
    <property type="protein sequence ID" value="KAJ3533213.1"/>
    <property type="molecule type" value="Genomic_DNA"/>
</dbReference>
<evidence type="ECO:0000313" key="1">
    <source>
        <dbReference type="EMBL" id="KAJ3533213.1"/>
    </source>
</evidence>
<gene>
    <name evidence="1" type="ORF">NM688_g7311</name>
</gene>
<reference evidence="1" key="1">
    <citation type="submission" date="2022-07" db="EMBL/GenBank/DDBJ databases">
        <title>Genome Sequence of Phlebia brevispora.</title>
        <authorList>
            <person name="Buettner E."/>
        </authorList>
    </citation>
    <scope>NUCLEOTIDE SEQUENCE</scope>
    <source>
        <strain evidence="1">MPL23</strain>
    </source>
</reference>
<comment type="caution">
    <text evidence="1">The sequence shown here is derived from an EMBL/GenBank/DDBJ whole genome shotgun (WGS) entry which is preliminary data.</text>
</comment>
<sequence length="275" mass="30642">MIKFSLGDNGGKRRTGSALTQPMTGVHFSRLNQGQRVPLEIRRHVRGSPACRPRRLLMWRLQSDDVRSGLNRQWAGLYKRLSLAAALKREVQLPSSPGLVFPRCFIASSSASGTSRYTLDTSQKSAFHVFVVPWPTLSFLPYDLRVTLTPADRDSDPSPQWAELYIITQSALCAISASGSPTVTLQFSASNRSVLYRLDTYHTRYASNRRNLRIVTRLPPVTLEPQIGTLQTAHEVVMNQLLMFSEGRKVADIHISIFNLDTTPGTTLASMIATL</sequence>
<keyword evidence="2" id="KW-1185">Reference proteome</keyword>
<organism evidence="1 2">
    <name type="scientific">Phlebia brevispora</name>
    <dbReference type="NCBI Taxonomy" id="194682"/>
    <lineage>
        <taxon>Eukaryota</taxon>
        <taxon>Fungi</taxon>
        <taxon>Dikarya</taxon>
        <taxon>Basidiomycota</taxon>
        <taxon>Agaricomycotina</taxon>
        <taxon>Agaricomycetes</taxon>
        <taxon>Polyporales</taxon>
        <taxon>Meruliaceae</taxon>
        <taxon>Phlebia</taxon>
    </lineage>
</organism>
<name>A0ACC1S6W9_9APHY</name>
<dbReference type="Proteomes" id="UP001148662">
    <property type="component" value="Unassembled WGS sequence"/>
</dbReference>
<accession>A0ACC1S6W9</accession>
<evidence type="ECO:0000313" key="2">
    <source>
        <dbReference type="Proteomes" id="UP001148662"/>
    </source>
</evidence>
<proteinExistence type="predicted"/>